<dbReference type="Gene3D" id="3.40.50.920">
    <property type="match status" value="1"/>
</dbReference>
<dbReference type="PANTHER" id="PTHR43257:SF2">
    <property type="entry name" value="PYRUVATE DEHYDROGENASE E1 COMPONENT SUBUNIT BETA"/>
    <property type="match status" value="1"/>
</dbReference>
<dbReference type="Pfam" id="PF02779">
    <property type="entry name" value="Transket_pyr"/>
    <property type="match status" value="1"/>
</dbReference>
<dbReference type="FunFam" id="3.40.50.970:FF:000001">
    <property type="entry name" value="Pyruvate dehydrogenase E1 beta subunit"/>
    <property type="match status" value="1"/>
</dbReference>
<evidence type="ECO:0000313" key="7">
    <source>
        <dbReference type="Proteomes" id="UP000197025"/>
    </source>
</evidence>
<dbReference type="SUPFAM" id="SSF52518">
    <property type="entry name" value="Thiamin diphosphate-binding fold (THDP-binding)"/>
    <property type="match status" value="2"/>
</dbReference>
<keyword evidence="3" id="KW-0786">Thiamine pyrophosphate</keyword>
<name>A0A212PWU4_9CHLR</name>
<dbReference type="InterPro" id="IPR001017">
    <property type="entry name" value="DH_E1"/>
</dbReference>
<keyword evidence="7" id="KW-1185">Reference proteome</keyword>
<dbReference type="InParanoid" id="A0A212PWU4"/>
<proteinExistence type="predicted"/>
<dbReference type="RefSeq" id="WP_200808009.1">
    <property type="nucleotide sequence ID" value="NZ_FYEK01000003.1"/>
</dbReference>
<dbReference type="InterPro" id="IPR033248">
    <property type="entry name" value="Transketolase_C"/>
</dbReference>
<evidence type="ECO:0000313" key="6">
    <source>
        <dbReference type="EMBL" id="SNB51434.1"/>
    </source>
</evidence>
<dbReference type="InterPro" id="IPR029061">
    <property type="entry name" value="THDP-binding"/>
</dbReference>
<evidence type="ECO:0000256" key="4">
    <source>
        <dbReference type="ARBA" id="ARBA00051911"/>
    </source>
</evidence>
<evidence type="ECO:0000259" key="5">
    <source>
        <dbReference type="SMART" id="SM00861"/>
    </source>
</evidence>
<dbReference type="GO" id="GO:0004591">
    <property type="term" value="F:oxoglutarate dehydrogenase (succinyl-transferring) activity"/>
    <property type="evidence" value="ECO:0007669"/>
    <property type="project" value="UniProtKB-EC"/>
</dbReference>
<dbReference type="Gene3D" id="3.40.50.970">
    <property type="match status" value="2"/>
</dbReference>
<dbReference type="CDD" id="cd07036">
    <property type="entry name" value="TPP_PYR_E1-PDHc-beta_like"/>
    <property type="match status" value="1"/>
</dbReference>
<dbReference type="Proteomes" id="UP000197025">
    <property type="component" value="Unassembled WGS sequence"/>
</dbReference>
<dbReference type="Pfam" id="PF00676">
    <property type="entry name" value="E1_dh"/>
    <property type="match status" value="1"/>
</dbReference>
<accession>A0A212PWU4</accession>
<comment type="cofactor">
    <cofactor evidence="1">
        <name>thiamine diphosphate</name>
        <dbReference type="ChEBI" id="CHEBI:58937"/>
    </cofactor>
</comment>
<feature type="domain" description="Transketolase-like pyrimidine-binding" evidence="5">
    <location>
        <begin position="462"/>
        <end position="635"/>
    </location>
</feature>
<dbReference type="CDD" id="cd02000">
    <property type="entry name" value="TPP_E1_PDC_ADC_BCADC"/>
    <property type="match status" value="1"/>
</dbReference>
<evidence type="ECO:0000256" key="2">
    <source>
        <dbReference type="ARBA" id="ARBA00023002"/>
    </source>
</evidence>
<reference evidence="7" key="1">
    <citation type="submission" date="2017-06" db="EMBL/GenBank/DDBJ databases">
        <authorList>
            <person name="Varghese N."/>
            <person name="Submissions S."/>
        </authorList>
    </citation>
    <scope>NUCLEOTIDE SEQUENCE [LARGE SCALE GENOMIC DNA]</scope>
    <source>
        <strain evidence="7">JAD2</strain>
    </source>
</reference>
<dbReference type="EMBL" id="FYEK01000003">
    <property type="protein sequence ID" value="SNB51434.1"/>
    <property type="molecule type" value="Genomic_DNA"/>
</dbReference>
<dbReference type="NCBIfam" id="NF006667">
    <property type="entry name" value="PRK09212.1"/>
    <property type="match status" value="1"/>
</dbReference>
<dbReference type="SUPFAM" id="SSF52922">
    <property type="entry name" value="TK C-terminal domain-like"/>
    <property type="match status" value="1"/>
</dbReference>
<dbReference type="FunFam" id="3.40.50.920:FF:000001">
    <property type="entry name" value="Pyruvate dehydrogenase E1 beta subunit"/>
    <property type="match status" value="1"/>
</dbReference>
<dbReference type="SMART" id="SM00861">
    <property type="entry name" value="Transket_pyr"/>
    <property type="match status" value="1"/>
</dbReference>
<protein>
    <submittedName>
        <fullName evidence="6">2-oxoisovalerate dehydrogenase E1 component</fullName>
    </submittedName>
</protein>
<evidence type="ECO:0000256" key="1">
    <source>
        <dbReference type="ARBA" id="ARBA00001964"/>
    </source>
</evidence>
<comment type="catalytic activity">
    <reaction evidence="4">
        <text>N(6)-[(R)-lipoyl]-L-lysyl-[protein] + 2-oxoglutarate + H(+) = N(6)-[(R)-S(8)-succinyldihydrolipoyl]-L-lysyl-[protein] + CO2</text>
        <dbReference type="Rhea" id="RHEA:12188"/>
        <dbReference type="Rhea" id="RHEA-COMP:10474"/>
        <dbReference type="Rhea" id="RHEA-COMP:20092"/>
        <dbReference type="ChEBI" id="CHEBI:15378"/>
        <dbReference type="ChEBI" id="CHEBI:16526"/>
        <dbReference type="ChEBI" id="CHEBI:16810"/>
        <dbReference type="ChEBI" id="CHEBI:83099"/>
        <dbReference type="ChEBI" id="CHEBI:83120"/>
        <dbReference type="EC" id="1.2.4.2"/>
    </reaction>
</comment>
<dbReference type="InterPro" id="IPR009014">
    <property type="entry name" value="Transketo_C/PFOR_II"/>
</dbReference>
<dbReference type="PANTHER" id="PTHR43257">
    <property type="entry name" value="PYRUVATE DEHYDROGENASE E1 COMPONENT BETA SUBUNIT"/>
    <property type="match status" value="1"/>
</dbReference>
<dbReference type="AlphaFoldDB" id="A0A212PWU4"/>
<dbReference type="InterPro" id="IPR005475">
    <property type="entry name" value="Transketolase-like_Pyr-bd"/>
</dbReference>
<gene>
    <name evidence="6" type="ORF">SAMN02746019_00021470</name>
</gene>
<dbReference type="FunCoup" id="A0A212PWU4">
    <property type="interactions" value="329"/>
</dbReference>
<evidence type="ECO:0000256" key="3">
    <source>
        <dbReference type="ARBA" id="ARBA00023052"/>
    </source>
</evidence>
<keyword evidence="2" id="KW-0560">Oxidoreductase</keyword>
<organism evidence="6 7">
    <name type="scientific">Thermoflexus hugenholtzii JAD2</name>
    <dbReference type="NCBI Taxonomy" id="877466"/>
    <lineage>
        <taxon>Bacteria</taxon>
        <taxon>Bacillati</taxon>
        <taxon>Chloroflexota</taxon>
        <taxon>Thermoflexia</taxon>
        <taxon>Thermoflexales</taxon>
        <taxon>Thermoflexaceae</taxon>
        <taxon>Thermoflexus</taxon>
    </lineage>
</organism>
<sequence>MIQSADTAHRFWMGRLNVPQAIATRQIIARGNIPKALRLLPALRPAFQIYPQVLQELGMSHLLEEPSPAPRRRLPRLRLSVLWRRPPHILLPPPLLWPIPLVDAETVEPTPPPPRPHPLPEDPIALRREMLQRMMLIRAFEETLATEFARGTIPAETIHLSTGQEAVAVGVAFALRPTDWMTTTHRGHGHMLAKGADLDGMMAEIFGKAEGLCKGKGGSMHVTDAGIGALGANGIVGASLVIGAGAALAAKLRGEDRVVVAFCGDGATNQGMFHEALNFAAIFQLPLIVVIENNQYAEFTPLARHTRVTRLADRAAAYGIPGVHVDGNDVWAVYEATREAAARARRGEGPTLIEALTYRWRGHSEGEGAVYRPAAEVEAWKARDPIRRWRERLEAEGVLTPSEAQAIEAEAWRRVQEAAERAQRGTEPSLEALTEDLYAPEPAWLYGQGPRILRPSGRTRECSTAEALREALAEEMARDPRVFLLGEDVTTGGYFGVTAGLGEEFPGRVLDTPISESAIVGAAVGAAMAGMRPVAEIEFADFLTCAMDGLVNQAAKIRYMSGGQYALPLVVRTPAGGGIGMAAQHSQSLEPLLTGIPGLIVVAPGTPADAKGLLKAAIRSNNPVVFFENKLLYAEVGPVPEGEWIVPLGVAEVKRPGRDVTVVSIGAVLSRVLEAAAELAREGIEAEVVDVRTLVPLDLRTILASVARTRRLVVVEDAPLTHGFGAEVVARVSEAAWGLLRAAPRRVAGQDVPIPYNRKLERLALPDAPRIAEAVREMLR</sequence>
<dbReference type="Pfam" id="PF02780">
    <property type="entry name" value="Transketolase_C"/>
    <property type="match status" value="1"/>
</dbReference>